<evidence type="ECO:0000259" key="2">
    <source>
        <dbReference type="Pfam" id="PF13229"/>
    </source>
</evidence>
<organism evidence="3 4">
    <name type="scientific">Rapidithrix thailandica</name>
    <dbReference type="NCBI Taxonomy" id="413964"/>
    <lineage>
        <taxon>Bacteria</taxon>
        <taxon>Pseudomonadati</taxon>
        <taxon>Bacteroidota</taxon>
        <taxon>Cytophagia</taxon>
        <taxon>Cytophagales</taxon>
        <taxon>Flammeovirgaceae</taxon>
        <taxon>Rapidithrix</taxon>
    </lineage>
</organism>
<evidence type="ECO:0000313" key="4">
    <source>
        <dbReference type="Proteomes" id="UP001403385"/>
    </source>
</evidence>
<dbReference type="PANTHER" id="PTHR41339:SF1">
    <property type="entry name" value="SECRETED PROTEIN"/>
    <property type="match status" value="1"/>
</dbReference>
<dbReference type="InterPro" id="IPR011050">
    <property type="entry name" value="Pectin_lyase_fold/virulence"/>
</dbReference>
<proteinExistence type="predicted"/>
<feature type="domain" description="Right handed beta helix" evidence="2">
    <location>
        <begin position="178"/>
        <end position="328"/>
    </location>
</feature>
<keyword evidence="4" id="KW-1185">Reference proteome</keyword>
<gene>
    <name evidence="3" type="ORF">AAG747_19595</name>
</gene>
<name>A0AAW9S8C3_9BACT</name>
<dbReference type="RefSeq" id="WP_346822912.1">
    <property type="nucleotide sequence ID" value="NZ_JBDKWZ010000012.1"/>
</dbReference>
<dbReference type="PROSITE" id="PS51257">
    <property type="entry name" value="PROKAR_LIPOPROTEIN"/>
    <property type="match status" value="1"/>
</dbReference>
<evidence type="ECO:0000313" key="3">
    <source>
        <dbReference type="EMBL" id="MEN7550133.1"/>
    </source>
</evidence>
<reference evidence="3 4" key="1">
    <citation type="submission" date="2024-04" db="EMBL/GenBank/DDBJ databases">
        <title>Novel genus in family Flammeovirgaceae.</title>
        <authorList>
            <person name="Nguyen T.H."/>
            <person name="Vuong T.Q."/>
            <person name="Le H."/>
            <person name="Kim S.-G."/>
        </authorList>
    </citation>
    <scope>NUCLEOTIDE SEQUENCE [LARGE SCALE GENOMIC DNA]</scope>
    <source>
        <strain evidence="3 4">JCM 23209</strain>
    </source>
</reference>
<protein>
    <submittedName>
        <fullName evidence="3">Right-handed parallel beta-helix repeat-containing protein</fullName>
    </submittedName>
</protein>
<feature type="signal peptide" evidence="1">
    <location>
        <begin position="1"/>
        <end position="21"/>
    </location>
</feature>
<dbReference type="SUPFAM" id="SSF51126">
    <property type="entry name" value="Pectin lyase-like"/>
    <property type="match status" value="1"/>
</dbReference>
<dbReference type="PANTHER" id="PTHR41339">
    <property type="entry name" value="LIPL48"/>
    <property type="match status" value="1"/>
</dbReference>
<sequence>MNKYKFFRISIVWLSTVLLFACEPEEESISTSPDIKLSFSQDTIFFDTVFTTVGSVTKRLSVTNPSNKAVNIANISLGNTQSSAYAVHINGISDTKVENVKLLGGDSLLVLVEVFIDPQDNDLPFIVQDSLVFETNGNVQDVKLISWGQDANFYRSGLQGIDGNTTWTANRPYVIFDSVLVQKDATLTIEEGTRIYMNPGAYLFVNGTLKIQGVAEKPVTFQGVRQEKAYAKAPGQWGGIFFLEQSHQNEIYSAIIKNATVGIHLGTPDEDEEPDLVLANSIIENMAATGIQCFTSDLLMYNTLIDNCIQSGLACWAGGNYVLYHNTIANYQFDFFRETPSLILSNYFNTGEDILREDLYVDMRNTIVWGVLNDEVQFFADAESETKMELNLRNNIFKTQLTDFLKGNDNQLNTDPKFTSPIEQLFTLDTLSPAKDKGQKLFVSHDLLDNARDENPDIGAYERIE</sequence>
<dbReference type="Pfam" id="PF13229">
    <property type="entry name" value="Beta_helix"/>
    <property type="match status" value="1"/>
</dbReference>
<evidence type="ECO:0000256" key="1">
    <source>
        <dbReference type="SAM" id="SignalP"/>
    </source>
</evidence>
<dbReference type="InterPro" id="IPR012334">
    <property type="entry name" value="Pectin_lyas_fold"/>
</dbReference>
<dbReference type="InterPro" id="IPR039448">
    <property type="entry name" value="Beta_helix"/>
</dbReference>
<dbReference type="Gene3D" id="2.160.20.10">
    <property type="entry name" value="Single-stranded right-handed beta-helix, Pectin lyase-like"/>
    <property type="match status" value="1"/>
</dbReference>
<dbReference type="AlphaFoldDB" id="A0AAW9S8C3"/>
<comment type="caution">
    <text evidence="3">The sequence shown here is derived from an EMBL/GenBank/DDBJ whole genome shotgun (WGS) entry which is preliminary data.</text>
</comment>
<dbReference type="Proteomes" id="UP001403385">
    <property type="component" value="Unassembled WGS sequence"/>
</dbReference>
<keyword evidence="1" id="KW-0732">Signal</keyword>
<accession>A0AAW9S8C3</accession>
<feature type="chain" id="PRO_5043522028" evidence="1">
    <location>
        <begin position="22"/>
        <end position="465"/>
    </location>
</feature>
<dbReference type="EMBL" id="JBDKWZ010000012">
    <property type="protein sequence ID" value="MEN7550133.1"/>
    <property type="molecule type" value="Genomic_DNA"/>
</dbReference>